<dbReference type="OrthoDB" id="10070851at2759"/>
<feature type="repeat" description="ANK" evidence="4">
    <location>
        <begin position="674"/>
        <end position="706"/>
    </location>
</feature>
<dbReference type="InterPro" id="IPR027267">
    <property type="entry name" value="AH/BAR_dom_sf"/>
</dbReference>
<dbReference type="SUPFAM" id="SSF48403">
    <property type="entry name" value="Ankyrin repeat"/>
    <property type="match status" value="1"/>
</dbReference>
<dbReference type="GO" id="GO:0005737">
    <property type="term" value="C:cytoplasm"/>
    <property type="evidence" value="ECO:0007669"/>
    <property type="project" value="InterPro"/>
</dbReference>
<dbReference type="InterPro" id="IPR038508">
    <property type="entry name" value="ArfGAP_dom_sf"/>
</dbReference>
<evidence type="ECO:0000313" key="10">
    <source>
        <dbReference type="Proteomes" id="UP000276133"/>
    </source>
</evidence>
<dbReference type="SUPFAM" id="SSF50729">
    <property type="entry name" value="PH domain-like"/>
    <property type="match status" value="1"/>
</dbReference>
<evidence type="ECO:0000259" key="8">
    <source>
        <dbReference type="PROSITE" id="PS50115"/>
    </source>
</evidence>
<feature type="coiled-coil region" evidence="6">
    <location>
        <begin position="105"/>
        <end position="149"/>
    </location>
</feature>
<dbReference type="SMART" id="SM00105">
    <property type="entry name" value="ArfGap"/>
    <property type="match status" value="1"/>
</dbReference>
<dbReference type="Gene3D" id="1.25.40.20">
    <property type="entry name" value="Ankyrin repeat-containing domain"/>
    <property type="match status" value="1"/>
</dbReference>
<dbReference type="PROSITE" id="PS50088">
    <property type="entry name" value="ANK_REPEAT"/>
    <property type="match status" value="2"/>
</dbReference>
<sequence>MGVKLDFNECLKDSPLFRRNLSFAENDLETYENTYKKIYENSLAFHADGLRYLDSYRRMIDSIQDLGSLLSEKDEGFTRRKIDNFCSLLKDSRHCEENFLSESFKSISEKANKFLENDIKQLKEQRKQFEKISQELDTAYNKNAEALKNKPQICEEMEKNLNGVKKIYGQNGLEYICQINRFYLVRSHSILNIIQLYSQSLKSFYQYGNVLVYEHDSELAEISTNLSLMNENEQKCMELMEQQHGILRSNDYHSSSDVSGSSSSSSASSLAKRQHNLIMSGYLYKRSHHNTFKKWNRRWFTLFNSKLFYQKRSDFNSEVNEMEPDLRVCKVREVNDGERRFTFEIVSPKCRHILQADSQKDCNHWVKSIDKAINDAINNLVSSQFGSNDYQSDENSASQNEFMESMDILNSFNETNNSDHLTVPGNKSHSSRNLLETGKSFSSTSLKKRSEIFDNKNSLLMTLKGNQACCDCGAPNPSWISINIGAVLCIECSGKHRGLGVHISKVRSLNLDELAHETLSLQMSLGNDLVNSIYEKMFTKEVELNDNLKIQRATPKCDNNVRESWIRAKYGSKIFVRPLKNVTVKIQKSFDNEKSILNIVDCTENVESTEQPDVMYVKIQNKDELLHLASAHGDIKLMSYAIALDADRNSIIDRQNLYIDNYLDTSYNPNETLNGYSPLIKAVLSRCIPAVELLLLNGAKVNICDFDGKTALHHATILNDLKLVCLLLKRGADPLALDKNNTDPIMIATDNCQPNIVTILRVAKMNNDLKEQDLTYSGDPMFDEILKDLLALNIPNEDQVSTDYQSDQSGSSDQHT</sequence>
<dbReference type="Pfam" id="PF16746">
    <property type="entry name" value="BAR_3"/>
    <property type="match status" value="1"/>
</dbReference>
<dbReference type="InterPro" id="IPR045258">
    <property type="entry name" value="ACAP1/2/3-like"/>
</dbReference>
<keyword evidence="1" id="KW-0479">Metal-binding</keyword>
<dbReference type="SMART" id="SM00248">
    <property type="entry name" value="ANK"/>
    <property type="match status" value="3"/>
</dbReference>
<keyword evidence="10" id="KW-1185">Reference proteome</keyword>
<name>A0A3M7PRB0_BRAPC</name>
<dbReference type="InterPro" id="IPR004148">
    <property type="entry name" value="BAR_dom"/>
</dbReference>
<dbReference type="InterPro" id="IPR011993">
    <property type="entry name" value="PH-like_dom_sf"/>
</dbReference>
<feature type="domain" description="PH" evidence="7">
    <location>
        <begin position="276"/>
        <end position="374"/>
    </location>
</feature>
<dbReference type="GO" id="GO:0005096">
    <property type="term" value="F:GTPase activator activity"/>
    <property type="evidence" value="ECO:0007669"/>
    <property type="project" value="InterPro"/>
</dbReference>
<comment type="caution">
    <text evidence="9">The sequence shown here is derived from an EMBL/GenBank/DDBJ whole genome shotgun (WGS) entry which is preliminary data.</text>
</comment>
<evidence type="ECO:0000256" key="5">
    <source>
        <dbReference type="PROSITE-ProRule" id="PRU00288"/>
    </source>
</evidence>
<dbReference type="PANTHER" id="PTHR23180">
    <property type="entry name" value="CENTAURIN/ARF"/>
    <property type="match status" value="1"/>
</dbReference>
<dbReference type="PROSITE" id="PS50115">
    <property type="entry name" value="ARFGAP"/>
    <property type="match status" value="1"/>
</dbReference>
<keyword evidence="3" id="KW-0862">Zinc</keyword>
<dbReference type="GO" id="GO:0008270">
    <property type="term" value="F:zinc ion binding"/>
    <property type="evidence" value="ECO:0007669"/>
    <property type="project" value="UniProtKB-KW"/>
</dbReference>
<protein>
    <submittedName>
        <fullName evidence="9">Arf-GAP with coiled-ANK repeat and PH domain-containing 1</fullName>
    </submittedName>
</protein>
<dbReference type="SUPFAM" id="SSF103657">
    <property type="entry name" value="BAR/IMD domain-like"/>
    <property type="match status" value="1"/>
</dbReference>
<gene>
    <name evidence="9" type="ORF">BpHYR1_017703</name>
</gene>
<dbReference type="Pfam" id="PF12796">
    <property type="entry name" value="Ank_2"/>
    <property type="match status" value="1"/>
</dbReference>
<evidence type="ECO:0000256" key="1">
    <source>
        <dbReference type="ARBA" id="ARBA00022723"/>
    </source>
</evidence>
<dbReference type="EMBL" id="REGN01009314">
    <property type="protein sequence ID" value="RNA01459.1"/>
    <property type="molecule type" value="Genomic_DNA"/>
</dbReference>
<feature type="repeat" description="ANK" evidence="4">
    <location>
        <begin position="707"/>
        <end position="739"/>
    </location>
</feature>
<dbReference type="InterPro" id="IPR001849">
    <property type="entry name" value="PH_domain"/>
</dbReference>
<dbReference type="PANTHER" id="PTHR23180:SF399">
    <property type="entry name" value="BLOWN FUSE, ISOFORM A-RELATED"/>
    <property type="match status" value="1"/>
</dbReference>
<keyword evidence="6" id="KW-0175">Coiled coil</keyword>
<dbReference type="Gene3D" id="1.20.1270.60">
    <property type="entry name" value="Arfaptin homology (AH) domain/BAR domain"/>
    <property type="match status" value="1"/>
</dbReference>
<dbReference type="SUPFAM" id="SSF57863">
    <property type="entry name" value="ArfGap/RecO-like zinc finger"/>
    <property type="match status" value="1"/>
</dbReference>
<dbReference type="InterPro" id="IPR001164">
    <property type="entry name" value="ArfGAP_dom"/>
</dbReference>
<evidence type="ECO:0000313" key="9">
    <source>
        <dbReference type="EMBL" id="RNA01459.1"/>
    </source>
</evidence>
<evidence type="ECO:0000259" key="7">
    <source>
        <dbReference type="PROSITE" id="PS50003"/>
    </source>
</evidence>
<dbReference type="PRINTS" id="PR00405">
    <property type="entry name" value="REVINTRACTNG"/>
</dbReference>
<dbReference type="SMART" id="SM00233">
    <property type="entry name" value="PH"/>
    <property type="match status" value="1"/>
</dbReference>
<dbReference type="STRING" id="10195.A0A3M7PRB0"/>
<dbReference type="CDD" id="cd13250">
    <property type="entry name" value="PH_ACAP"/>
    <property type="match status" value="1"/>
</dbReference>
<dbReference type="Pfam" id="PF01412">
    <property type="entry name" value="ArfGap"/>
    <property type="match status" value="1"/>
</dbReference>
<evidence type="ECO:0000256" key="4">
    <source>
        <dbReference type="PROSITE-ProRule" id="PRU00023"/>
    </source>
</evidence>
<keyword evidence="4" id="KW-0040">ANK repeat</keyword>
<organism evidence="9 10">
    <name type="scientific">Brachionus plicatilis</name>
    <name type="common">Marine rotifer</name>
    <name type="synonym">Brachionus muelleri</name>
    <dbReference type="NCBI Taxonomy" id="10195"/>
    <lineage>
        <taxon>Eukaryota</taxon>
        <taxon>Metazoa</taxon>
        <taxon>Spiralia</taxon>
        <taxon>Gnathifera</taxon>
        <taxon>Rotifera</taxon>
        <taxon>Eurotatoria</taxon>
        <taxon>Monogononta</taxon>
        <taxon>Pseudotrocha</taxon>
        <taxon>Ploima</taxon>
        <taxon>Brachionidae</taxon>
        <taxon>Brachionus</taxon>
    </lineage>
</organism>
<dbReference type="Gene3D" id="1.10.220.150">
    <property type="entry name" value="Arf GTPase activating protein"/>
    <property type="match status" value="1"/>
</dbReference>
<dbReference type="Proteomes" id="UP000276133">
    <property type="component" value="Unassembled WGS sequence"/>
</dbReference>
<dbReference type="FunFam" id="2.30.29.30:FF:000384">
    <property type="entry name" value="Uncharacterized protein, isoform A"/>
    <property type="match status" value="1"/>
</dbReference>
<dbReference type="InterPro" id="IPR036770">
    <property type="entry name" value="Ankyrin_rpt-contain_sf"/>
</dbReference>
<dbReference type="InterPro" id="IPR002110">
    <property type="entry name" value="Ankyrin_rpt"/>
</dbReference>
<reference evidence="9 10" key="1">
    <citation type="journal article" date="2018" name="Sci. Rep.">
        <title>Genomic signatures of local adaptation to the degree of environmental predictability in rotifers.</title>
        <authorList>
            <person name="Franch-Gras L."/>
            <person name="Hahn C."/>
            <person name="Garcia-Roger E.M."/>
            <person name="Carmona M.J."/>
            <person name="Serra M."/>
            <person name="Gomez A."/>
        </authorList>
    </citation>
    <scope>NUCLEOTIDE SEQUENCE [LARGE SCALE GENOMIC DNA]</scope>
    <source>
        <strain evidence="9">HYR1</strain>
    </source>
</reference>
<accession>A0A3M7PRB0</accession>
<dbReference type="Pfam" id="PF00169">
    <property type="entry name" value="PH"/>
    <property type="match status" value="1"/>
</dbReference>
<proteinExistence type="predicted"/>
<dbReference type="Gene3D" id="2.30.29.30">
    <property type="entry name" value="Pleckstrin-homology domain (PH domain)/Phosphotyrosine-binding domain (PTB)"/>
    <property type="match status" value="1"/>
</dbReference>
<dbReference type="PROSITE" id="PS50003">
    <property type="entry name" value="PH_DOMAIN"/>
    <property type="match status" value="1"/>
</dbReference>
<evidence type="ECO:0000256" key="6">
    <source>
        <dbReference type="SAM" id="Coils"/>
    </source>
</evidence>
<dbReference type="AlphaFoldDB" id="A0A3M7PRB0"/>
<keyword evidence="2 5" id="KW-0863">Zinc-finger</keyword>
<evidence type="ECO:0000256" key="3">
    <source>
        <dbReference type="ARBA" id="ARBA00022833"/>
    </source>
</evidence>
<feature type="domain" description="Arf-GAP" evidence="8">
    <location>
        <begin position="454"/>
        <end position="583"/>
    </location>
</feature>
<evidence type="ECO:0000256" key="2">
    <source>
        <dbReference type="ARBA" id="ARBA00022771"/>
    </source>
</evidence>
<dbReference type="PROSITE" id="PS50297">
    <property type="entry name" value="ANK_REP_REGION"/>
    <property type="match status" value="2"/>
</dbReference>
<dbReference type="InterPro" id="IPR037278">
    <property type="entry name" value="ARFGAP/RecO"/>
</dbReference>